<protein>
    <recommendedName>
        <fullName evidence="4">L,D-transpeptidase</fullName>
    </recommendedName>
</protein>
<evidence type="ECO:0008006" key="4">
    <source>
        <dbReference type="Google" id="ProtNLM"/>
    </source>
</evidence>
<feature type="chain" id="PRO_5030752680" description="L,D-transpeptidase" evidence="1">
    <location>
        <begin position="40"/>
        <end position="252"/>
    </location>
</feature>
<gene>
    <name evidence="2" type="ORF">GGQ96_001350</name>
</gene>
<dbReference type="AlphaFoldDB" id="A0A7W7AHQ0"/>
<evidence type="ECO:0000313" key="2">
    <source>
        <dbReference type="EMBL" id="MBB4617230.1"/>
    </source>
</evidence>
<evidence type="ECO:0000256" key="1">
    <source>
        <dbReference type="SAM" id="SignalP"/>
    </source>
</evidence>
<dbReference type="RefSeq" id="WP_246360216.1">
    <property type="nucleotide sequence ID" value="NZ_JACHNY010000002.1"/>
</dbReference>
<evidence type="ECO:0000313" key="3">
    <source>
        <dbReference type="Proteomes" id="UP000574769"/>
    </source>
</evidence>
<dbReference type="EMBL" id="JACHNY010000002">
    <property type="protein sequence ID" value="MBB4617230.1"/>
    <property type="molecule type" value="Genomic_DNA"/>
</dbReference>
<keyword evidence="1" id="KW-0732">Signal</keyword>
<accession>A0A7W7AHQ0</accession>
<sequence length="252" mass="26674">MTNTGAPLFPFGAPRTREPIIKVIVLFAGLALCATGAQAAATPKARIKAKPAPQPPAVEAPIAPTPDQQRMAAWIGGSGDNHALPFAVIDKNGASLILYDGHGKAIAQVPVLIGIAPGDTATPGVGSKTLGEIGPAEKTTPAGRYLARFGYAAGRQKVLWVDYTNSVAIHPIPADAAKGEMRRERLLSPEPDDNRITFGCINVPRAFYGAALRPLFQKKGGYVYILPDTRSAEDVFPRLRVHALTTQARLTP</sequence>
<comment type="caution">
    <text evidence="2">The sequence shown here is derived from an EMBL/GenBank/DDBJ whole genome shotgun (WGS) entry which is preliminary data.</text>
</comment>
<organism evidence="2 3">
    <name type="scientific">Sphingomonas abaci</name>
    <dbReference type="NCBI Taxonomy" id="237611"/>
    <lineage>
        <taxon>Bacteria</taxon>
        <taxon>Pseudomonadati</taxon>
        <taxon>Pseudomonadota</taxon>
        <taxon>Alphaproteobacteria</taxon>
        <taxon>Sphingomonadales</taxon>
        <taxon>Sphingomonadaceae</taxon>
        <taxon>Sphingomonas</taxon>
    </lineage>
</organism>
<feature type="signal peptide" evidence="1">
    <location>
        <begin position="1"/>
        <end position="39"/>
    </location>
</feature>
<proteinExistence type="predicted"/>
<keyword evidence="3" id="KW-1185">Reference proteome</keyword>
<dbReference type="Proteomes" id="UP000574769">
    <property type="component" value="Unassembled WGS sequence"/>
</dbReference>
<reference evidence="2 3" key="1">
    <citation type="submission" date="2020-08" db="EMBL/GenBank/DDBJ databases">
        <title>Genomic Encyclopedia of Type Strains, Phase IV (KMG-IV): sequencing the most valuable type-strain genomes for metagenomic binning, comparative biology and taxonomic classification.</title>
        <authorList>
            <person name="Goeker M."/>
        </authorList>
    </citation>
    <scope>NUCLEOTIDE SEQUENCE [LARGE SCALE GENOMIC DNA]</scope>
    <source>
        <strain evidence="2 3">DSM 15867</strain>
    </source>
</reference>
<name>A0A7W7AHQ0_9SPHN</name>